<dbReference type="PANTHER" id="PTHR35008:SF8">
    <property type="entry name" value="ALCOHOL DEHYDROGENASE CYTOCHROME C SUBUNIT"/>
    <property type="match status" value="1"/>
</dbReference>
<dbReference type="RefSeq" id="WP_096721575.1">
    <property type="nucleotide sequence ID" value="NZ_MTZV01000004.1"/>
</dbReference>
<dbReference type="OrthoDB" id="9811281at2"/>
<evidence type="ECO:0000313" key="7">
    <source>
        <dbReference type="EMBL" id="PCE25940.1"/>
    </source>
</evidence>
<gene>
    <name evidence="7" type="ORF">BWP39_15535</name>
</gene>
<dbReference type="PANTHER" id="PTHR35008">
    <property type="entry name" value="BLL4482 PROTEIN-RELATED"/>
    <property type="match status" value="1"/>
</dbReference>
<dbReference type="Pfam" id="PF00034">
    <property type="entry name" value="Cytochrom_C"/>
    <property type="match status" value="1"/>
</dbReference>
<dbReference type="GO" id="GO:0009055">
    <property type="term" value="F:electron transfer activity"/>
    <property type="evidence" value="ECO:0007669"/>
    <property type="project" value="InterPro"/>
</dbReference>
<dbReference type="PROSITE" id="PS51007">
    <property type="entry name" value="CYTC"/>
    <property type="match status" value="1"/>
</dbReference>
<evidence type="ECO:0000256" key="1">
    <source>
        <dbReference type="ARBA" id="ARBA00022617"/>
    </source>
</evidence>
<dbReference type="PROSITE" id="PS51257">
    <property type="entry name" value="PROKAR_LIPOPROTEIN"/>
    <property type="match status" value="1"/>
</dbReference>
<dbReference type="AlphaFoldDB" id="A0A2A4EZV1"/>
<evidence type="ECO:0000256" key="3">
    <source>
        <dbReference type="ARBA" id="ARBA00023004"/>
    </source>
</evidence>
<evidence type="ECO:0000313" key="8">
    <source>
        <dbReference type="Proteomes" id="UP000218022"/>
    </source>
</evidence>
<evidence type="ECO:0000256" key="2">
    <source>
        <dbReference type="ARBA" id="ARBA00022723"/>
    </source>
</evidence>
<dbReference type="InterPro" id="IPR009056">
    <property type="entry name" value="Cyt_c-like_dom"/>
</dbReference>
<keyword evidence="5" id="KW-0732">Signal</keyword>
<protein>
    <recommendedName>
        <fullName evidence="6">Cytochrome c domain-containing protein</fullName>
    </recommendedName>
</protein>
<proteinExistence type="predicted"/>
<evidence type="ECO:0000256" key="4">
    <source>
        <dbReference type="PROSITE-ProRule" id="PRU00433"/>
    </source>
</evidence>
<accession>A0A2A4EZV1</accession>
<keyword evidence="2 4" id="KW-0479">Metal-binding</keyword>
<dbReference type="SUPFAM" id="SSF46626">
    <property type="entry name" value="Cytochrome c"/>
    <property type="match status" value="1"/>
</dbReference>
<feature type="chain" id="PRO_5012788349" description="Cytochrome c domain-containing protein" evidence="5">
    <location>
        <begin position="26"/>
        <end position="162"/>
    </location>
</feature>
<dbReference type="InterPro" id="IPR036909">
    <property type="entry name" value="Cyt_c-like_dom_sf"/>
</dbReference>
<dbReference type="GO" id="GO:0046872">
    <property type="term" value="F:metal ion binding"/>
    <property type="evidence" value="ECO:0007669"/>
    <property type="project" value="UniProtKB-KW"/>
</dbReference>
<evidence type="ECO:0000256" key="5">
    <source>
        <dbReference type="SAM" id="SignalP"/>
    </source>
</evidence>
<dbReference type="Proteomes" id="UP000218022">
    <property type="component" value="Unassembled WGS sequence"/>
</dbReference>
<sequence length="162" mass="17370">MKGWNTTLTALVVACAAGPMQALHAQQMNDLGKTIFAARCAVCHQADGRGVDGLAPPLTDYPARYITVAPGRKQLIQTLLNGMYGDVAVGAKHYNFRMPSFASLSDADIANVLNYVAFDLAAKKGSKALPLRPEDVHALHAEALDGEQVRQRRNALLPTLGM</sequence>
<dbReference type="InterPro" id="IPR051459">
    <property type="entry name" value="Cytochrome_c-type_DH"/>
</dbReference>
<name>A0A2A4EZV1_9BURK</name>
<dbReference type="EMBL" id="MTZV01000004">
    <property type="protein sequence ID" value="PCE25940.1"/>
    <property type="molecule type" value="Genomic_DNA"/>
</dbReference>
<feature type="signal peptide" evidence="5">
    <location>
        <begin position="1"/>
        <end position="25"/>
    </location>
</feature>
<reference evidence="7 8" key="1">
    <citation type="submission" date="2017-01" db="EMBL/GenBank/DDBJ databases">
        <title>Whole-Genome Shotgun Sequencing of Two beta-Proteobacterial Species in Search of the Bulgecin Biosynthetic Cluster.</title>
        <authorList>
            <person name="Horsman M.E."/>
            <person name="Marous D.R."/>
            <person name="Li R."/>
            <person name="Oliver R.A."/>
            <person name="Byun B."/>
            <person name="Emrich S.J."/>
            <person name="Boggess B."/>
            <person name="Townsend C.A."/>
            <person name="Mobashery S."/>
        </authorList>
    </citation>
    <scope>NUCLEOTIDE SEQUENCE [LARGE SCALE GENOMIC DNA]</scope>
    <source>
        <strain evidence="7 8">ATCC 31363</strain>
    </source>
</reference>
<keyword evidence="1 4" id="KW-0349">Heme</keyword>
<evidence type="ECO:0000259" key="6">
    <source>
        <dbReference type="PROSITE" id="PS51007"/>
    </source>
</evidence>
<keyword evidence="3 4" id="KW-0408">Iron</keyword>
<dbReference type="GO" id="GO:0020037">
    <property type="term" value="F:heme binding"/>
    <property type="evidence" value="ECO:0007669"/>
    <property type="project" value="InterPro"/>
</dbReference>
<dbReference type="Gene3D" id="1.10.760.10">
    <property type="entry name" value="Cytochrome c-like domain"/>
    <property type="match status" value="1"/>
</dbReference>
<organism evidence="7 8">
    <name type="scientific">Paraburkholderia acidicola</name>
    <dbReference type="NCBI Taxonomy" id="1912599"/>
    <lineage>
        <taxon>Bacteria</taxon>
        <taxon>Pseudomonadati</taxon>
        <taxon>Pseudomonadota</taxon>
        <taxon>Betaproteobacteria</taxon>
        <taxon>Burkholderiales</taxon>
        <taxon>Burkholderiaceae</taxon>
        <taxon>Paraburkholderia</taxon>
    </lineage>
</organism>
<comment type="caution">
    <text evidence="7">The sequence shown here is derived from an EMBL/GenBank/DDBJ whole genome shotgun (WGS) entry which is preliminary data.</text>
</comment>
<feature type="domain" description="Cytochrome c" evidence="6">
    <location>
        <begin position="27"/>
        <end position="120"/>
    </location>
</feature>